<reference evidence="9 10" key="1">
    <citation type="submission" date="2020-08" db="EMBL/GenBank/DDBJ databases">
        <title>Plant Genome Project.</title>
        <authorList>
            <person name="Zhang R.-G."/>
        </authorList>
    </citation>
    <scope>NUCLEOTIDE SEQUENCE [LARGE SCALE GENOMIC DNA]</scope>
    <source>
        <tissue evidence="9">Rhizome</tissue>
    </source>
</reference>
<dbReference type="AlphaFoldDB" id="A0A8J5FH37"/>
<feature type="short sequence motif" description="Bipartite nuclear localization signal" evidence="4">
    <location>
        <begin position="195"/>
        <end position="205"/>
    </location>
</feature>
<feature type="compositionally biased region" description="Polar residues" evidence="6">
    <location>
        <begin position="234"/>
        <end position="246"/>
    </location>
</feature>
<feature type="domain" description="QLQ" evidence="7">
    <location>
        <begin position="129"/>
        <end position="164"/>
    </location>
</feature>
<comment type="similarity">
    <text evidence="2 5">Belongs to the GRF family.</text>
</comment>
<dbReference type="GO" id="GO:0006351">
    <property type="term" value="P:DNA-templated transcription"/>
    <property type="evidence" value="ECO:0007669"/>
    <property type="project" value="UniProtKB-UniRule"/>
</dbReference>
<keyword evidence="5" id="KW-0804">Transcription</keyword>
<evidence type="ECO:0000256" key="2">
    <source>
        <dbReference type="ARBA" id="ARBA00008122"/>
    </source>
</evidence>
<dbReference type="GO" id="GO:0006355">
    <property type="term" value="P:regulation of DNA-templated transcription"/>
    <property type="evidence" value="ECO:0007669"/>
    <property type="project" value="InterPro"/>
</dbReference>
<evidence type="ECO:0000256" key="4">
    <source>
        <dbReference type="PROSITE-ProRule" id="PRU01002"/>
    </source>
</evidence>
<feature type="region of interest" description="Disordered" evidence="6">
    <location>
        <begin position="187"/>
        <end position="267"/>
    </location>
</feature>
<evidence type="ECO:0000313" key="10">
    <source>
        <dbReference type="Proteomes" id="UP000734854"/>
    </source>
</evidence>
<feature type="compositionally biased region" description="Basic residues" evidence="6">
    <location>
        <begin position="220"/>
        <end position="229"/>
    </location>
</feature>
<feature type="short sequence motif" description="Bipartite nuclear localization signal" evidence="4">
    <location>
        <begin position="223"/>
        <end position="230"/>
    </location>
</feature>
<keyword evidence="10" id="KW-1185">Reference proteome</keyword>
<dbReference type="InterPro" id="IPR014978">
    <property type="entry name" value="Gln-Leu-Gln_QLQ"/>
</dbReference>
<comment type="function">
    <text evidence="5">Transcription activator.</text>
</comment>
<dbReference type="GO" id="GO:0005524">
    <property type="term" value="F:ATP binding"/>
    <property type="evidence" value="ECO:0007669"/>
    <property type="project" value="UniProtKB-UniRule"/>
</dbReference>
<sequence length="289" mass="32301">MASEFILDCTCRSLLGKLKLPRHTIADADSHESGRTASTRFKGSVLEFAMGRTGYCRPFEINEVADGDALASSLSSSYSFLINSITIRKICNKTFFFFFIIDRKMAKLCWSASLALPMNSTAGAGRWPRFSAAQLQELEHQKLIYKYLTAGVPVPPELLLPIRRSFEASPAPHWHYSELSYYPYNEKKPDPEPGRCRRTDGKKWRCSKDAHPDSKYCDRHMHRGRNRSRKPVESQPQSASQLQSYSPFMPVTPAASGVGGSGGGSLQSMIPQLSPTILGQMAQDKGFFF</sequence>
<evidence type="ECO:0000256" key="5">
    <source>
        <dbReference type="RuleBase" id="RU367127"/>
    </source>
</evidence>
<evidence type="ECO:0000256" key="6">
    <source>
        <dbReference type="SAM" id="MobiDB-lite"/>
    </source>
</evidence>
<evidence type="ECO:0000259" key="7">
    <source>
        <dbReference type="PROSITE" id="PS51666"/>
    </source>
</evidence>
<feature type="domain" description="WRC" evidence="8">
    <location>
        <begin position="190"/>
        <end position="234"/>
    </location>
</feature>
<evidence type="ECO:0000256" key="1">
    <source>
        <dbReference type="ARBA" id="ARBA00004123"/>
    </source>
</evidence>
<comment type="domain">
    <text evidence="5">The QLQ domain and WRC domain may be involved in protein-protein interaction and DNA-binding, respectively.</text>
</comment>
<dbReference type="InterPro" id="IPR031137">
    <property type="entry name" value="GRF"/>
</dbReference>
<keyword evidence="5" id="KW-0805">Transcription regulation</keyword>
<accession>A0A8J5FH37</accession>
<name>A0A8J5FH37_ZINOF</name>
<comment type="caution">
    <text evidence="9">The sequence shown here is derived from an EMBL/GenBank/DDBJ whole genome shotgun (WGS) entry which is preliminary data.</text>
</comment>
<dbReference type="Pfam" id="PF08879">
    <property type="entry name" value="WRC"/>
    <property type="match status" value="1"/>
</dbReference>
<dbReference type="Proteomes" id="UP000734854">
    <property type="component" value="Unassembled WGS sequence"/>
</dbReference>
<dbReference type="EMBL" id="JACMSC010000015">
    <property type="protein sequence ID" value="KAG6486625.1"/>
    <property type="molecule type" value="Genomic_DNA"/>
</dbReference>
<proteinExistence type="inferred from homology"/>
<keyword evidence="5" id="KW-0010">Activator</keyword>
<dbReference type="PANTHER" id="PTHR31602">
    <property type="entry name" value="GROWTH-REGULATING FACTOR 5"/>
    <property type="match status" value="1"/>
</dbReference>
<comment type="subcellular location">
    <subcellularLocation>
        <location evidence="1 4 5">Nucleus</location>
    </subcellularLocation>
</comment>
<dbReference type="PROSITE" id="PS51667">
    <property type="entry name" value="WRC"/>
    <property type="match status" value="1"/>
</dbReference>
<evidence type="ECO:0000259" key="8">
    <source>
        <dbReference type="PROSITE" id="PS51667"/>
    </source>
</evidence>
<evidence type="ECO:0000256" key="3">
    <source>
        <dbReference type="ARBA" id="ARBA00023242"/>
    </source>
</evidence>
<dbReference type="Pfam" id="PF08880">
    <property type="entry name" value="QLQ"/>
    <property type="match status" value="1"/>
</dbReference>
<feature type="compositionally biased region" description="Basic and acidic residues" evidence="6">
    <location>
        <begin position="187"/>
        <end position="219"/>
    </location>
</feature>
<dbReference type="SMART" id="SM00951">
    <property type="entry name" value="QLQ"/>
    <property type="match status" value="1"/>
</dbReference>
<dbReference type="GO" id="GO:0005634">
    <property type="term" value="C:nucleus"/>
    <property type="evidence" value="ECO:0007669"/>
    <property type="project" value="UniProtKB-SubCell"/>
</dbReference>
<dbReference type="GO" id="GO:0032502">
    <property type="term" value="P:developmental process"/>
    <property type="evidence" value="ECO:0007669"/>
    <property type="project" value="InterPro"/>
</dbReference>
<dbReference type="InterPro" id="IPR014977">
    <property type="entry name" value="WRC_dom"/>
</dbReference>
<dbReference type="PROSITE" id="PS51666">
    <property type="entry name" value="QLQ"/>
    <property type="match status" value="1"/>
</dbReference>
<dbReference type="PANTHER" id="PTHR31602:SF8">
    <property type="entry name" value="GROWTH-REGULATING FACTOR 5"/>
    <property type="match status" value="1"/>
</dbReference>
<organism evidence="9 10">
    <name type="scientific">Zingiber officinale</name>
    <name type="common">Ginger</name>
    <name type="synonym">Amomum zingiber</name>
    <dbReference type="NCBI Taxonomy" id="94328"/>
    <lineage>
        <taxon>Eukaryota</taxon>
        <taxon>Viridiplantae</taxon>
        <taxon>Streptophyta</taxon>
        <taxon>Embryophyta</taxon>
        <taxon>Tracheophyta</taxon>
        <taxon>Spermatophyta</taxon>
        <taxon>Magnoliopsida</taxon>
        <taxon>Liliopsida</taxon>
        <taxon>Zingiberales</taxon>
        <taxon>Zingiberaceae</taxon>
        <taxon>Zingiber</taxon>
    </lineage>
</organism>
<evidence type="ECO:0000313" key="9">
    <source>
        <dbReference type="EMBL" id="KAG6486625.1"/>
    </source>
</evidence>
<protein>
    <recommendedName>
        <fullName evidence="5">Growth-regulating factor</fullName>
    </recommendedName>
</protein>
<keyword evidence="3 4" id="KW-0539">Nucleus</keyword>
<gene>
    <name evidence="9" type="ORF">ZIOFF_055203</name>
</gene>